<protein>
    <recommendedName>
        <fullName evidence="2">DUF5683 domain-containing protein</fullName>
    </recommendedName>
</protein>
<organism evidence="3">
    <name type="scientific">uncultured Dysgonomonas sp</name>
    <dbReference type="NCBI Taxonomy" id="206096"/>
    <lineage>
        <taxon>Bacteria</taxon>
        <taxon>Pseudomonadati</taxon>
        <taxon>Bacteroidota</taxon>
        <taxon>Bacteroidia</taxon>
        <taxon>Bacteroidales</taxon>
        <taxon>Dysgonomonadaceae</taxon>
        <taxon>Dysgonomonas</taxon>
        <taxon>environmental samples</taxon>
    </lineage>
</organism>
<accession>A0A212K7I9</accession>
<feature type="domain" description="DUF5683" evidence="2">
    <location>
        <begin position="75"/>
        <end position="232"/>
    </location>
</feature>
<feature type="signal peptide" evidence="1">
    <location>
        <begin position="1"/>
        <end position="22"/>
    </location>
</feature>
<evidence type="ECO:0000259" key="2">
    <source>
        <dbReference type="Pfam" id="PF18935"/>
    </source>
</evidence>
<name>A0A212K7I9_9BACT</name>
<reference evidence="3" key="1">
    <citation type="submission" date="2016-04" db="EMBL/GenBank/DDBJ databases">
        <authorList>
            <person name="Evans L.H."/>
            <person name="Alamgir A."/>
            <person name="Owens N."/>
            <person name="Weber N.D."/>
            <person name="Virtaneva K."/>
            <person name="Barbian K."/>
            <person name="Babar A."/>
            <person name="Rosenke K."/>
        </authorList>
    </citation>
    <scope>NUCLEOTIDE SEQUENCE</scope>
    <source>
        <strain evidence="3">86-2</strain>
    </source>
</reference>
<dbReference type="InterPro" id="IPR043738">
    <property type="entry name" value="DUF5683"/>
</dbReference>
<sequence length="232" mass="25993">MRKGLIIGLCCVLGNFCLSSNAQEALPNDSTILKNARREAKGNAIKSDTVSPLISEKPVVVLADSIITIGKPEFKPDSKKAVLYSAIFPGAGQIYNRKYWKLPIIYGGALGLTYAITWNGARYNEYSQAYKDLVLGTGTSYLNFISNKDVQANKQVWIDRFKRQKDFFRRNRDLAIIASVGVYALCMIDAYVDAQLYDFDMSPDLSMRIEPMIWIPTPYSKAAFGLQCIINF</sequence>
<evidence type="ECO:0000256" key="1">
    <source>
        <dbReference type="SAM" id="SignalP"/>
    </source>
</evidence>
<dbReference type="EMBL" id="FLUL01000001">
    <property type="protein sequence ID" value="SBW07671.1"/>
    <property type="molecule type" value="Genomic_DNA"/>
</dbReference>
<dbReference type="AlphaFoldDB" id="A0A212K7I9"/>
<dbReference type="RefSeq" id="WP_296951757.1">
    <property type="nucleotide sequence ID" value="NZ_LT599021.1"/>
</dbReference>
<dbReference type="Pfam" id="PF18935">
    <property type="entry name" value="DUF5683"/>
    <property type="match status" value="1"/>
</dbReference>
<keyword evidence="1" id="KW-0732">Signal</keyword>
<gene>
    <name evidence="3" type="ORF">KL86DYS2_13205</name>
</gene>
<proteinExistence type="predicted"/>
<feature type="chain" id="PRO_5012397374" description="DUF5683 domain-containing protein" evidence="1">
    <location>
        <begin position="23"/>
        <end position="232"/>
    </location>
</feature>
<evidence type="ECO:0000313" key="3">
    <source>
        <dbReference type="EMBL" id="SBW07671.1"/>
    </source>
</evidence>